<keyword evidence="1" id="KW-1133">Transmembrane helix</keyword>
<evidence type="ECO:0000256" key="1">
    <source>
        <dbReference type="SAM" id="Phobius"/>
    </source>
</evidence>
<accession>A0AAX2KXD3</accession>
<evidence type="ECO:0000313" key="2">
    <source>
        <dbReference type="EMBL" id="STQ82972.1"/>
    </source>
</evidence>
<protein>
    <submittedName>
        <fullName evidence="2">Uncharacterized protein</fullName>
    </submittedName>
</protein>
<organism evidence="2 3">
    <name type="scientific">Enterococcus faecalis</name>
    <name type="common">Streptococcus faecalis</name>
    <dbReference type="NCBI Taxonomy" id="1351"/>
    <lineage>
        <taxon>Bacteria</taxon>
        <taxon>Bacillati</taxon>
        <taxon>Bacillota</taxon>
        <taxon>Bacilli</taxon>
        <taxon>Lactobacillales</taxon>
        <taxon>Enterococcaceae</taxon>
        <taxon>Enterococcus</taxon>
    </lineage>
</organism>
<keyword evidence="1" id="KW-0812">Transmembrane</keyword>
<dbReference type="AlphaFoldDB" id="A0AAX2KXD3"/>
<reference evidence="2 3" key="1">
    <citation type="submission" date="2018-06" db="EMBL/GenBank/DDBJ databases">
        <authorList>
            <consortium name="Pathogen Informatics"/>
            <person name="Doyle S."/>
        </authorList>
    </citation>
    <scope>NUCLEOTIDE SEQUENCE [LARGE SCALE GENOMIC DNA]</scope>
    <source>
        <strain evidence="2 3">NCTC13379</strain>
    </source>
</reference>
<gene>
    <name evidence="2" type="ORF">NCTC13379_03417</name>
</gene>
<evidence type="ECO:0000313" key="3">
    <source>
        <dbReference type="Proteomes" id="UP000254396"/>
    </source>
</evidence>
<dbReference type="EMBL" id="UGIX01000004">
    <property type="protein sequence ID" value="STQ82972.1"/>
    <property type="molecule type" value="Genomic_DNA"/>
</dbReference>
<comment type="caution">
    <text evidence="2">The sequence shown here is derived from an EMBL/GenBank/DDBJ whole genome shotgun (WGS) entry which is preliminary data.</text>
</comment>
<feature type="transmembrane region" description="Helical" evidence="1">
    <location>
        <begin position="42"/>
        <end position="63"/>
    </location>
</feature>
<feature type="transmembrane region" description="Helical" evidence="1">
    <location>
        <begin position="6"/>
        <end position="21"/>
    </location>
</feature>
<name>A0AAX2KXD3_ENTFL</name>
<sequence>MYKFILYTLLIILIVFQYIKYEEWFFKNNGRAVMVKDHSTKWALLVTSVIVFEVFLFGSIIFLY</sequence>
<dbReference type="Proteomes" id="UP000254396">
    <property type="component" value="Unassembled WGS sequence"/>
</dbReference>
<dbReference type="RefSeq" id="WP_002360786.1">
    <property type="nucleotide sequence ID" value="NZ_CABGHQ010000014.1"/>
</dbReference>
<keyword evidence="1" id="KW-0472">Membrane</keyword>
<proteinExistence type="predicted"/>